<organism evidence="2">
    <name type="scientific">Aphanomyces invadans</name>
    <dbReference type="NCBI Taxonomy" id="157072"/>
    <lineage>
        <taxon>Eukaryota</taxon>
        <taxon>Sar</taxon>
        <taxon>Stramenopiles</taxon>
        <taxon>Oomycota</taxon>
        <taxon>Saprolegniomycetes</taxon>
        <taxon>Saprolegniales</taxon>
        <taxon>Verrucalvaceae</taxon>
        <taxon>Aphanomyces</taxon>
    </lineage>
</organism>
<dbReference type="EMBL" id="KI913954">
    <property type="protein sequence ID" value="ETW07721.1"/>
    <property type="molecule type" value="Genomic_DNA"/>
</dbReference>
<evidence type="ECO:0000256" key="1">
    <source>
        <dbReference type="SAM" id="SignalP"/>
    </source>
</evidence>
<reference evidence="2" key="1">
    <citation type="submission" date="2013-12" db="EMBL/GenBank/DDBJ databases">
        <title>The Genome Sequence of Aphanomyces invadans NJM9701.</title>
        <authorList>
            <consortium name="The Broad Institute Genomics Platform"/>
            <person name="Russ C."/>
            <person name="Tyler B."/>
            <person name="van West P."/>
            <person name="Dieguez-Uribeondo J."/>
            <person name="Young S.K."/>
            <person name="Zeng Q."/>
            <person name="Gargeya S."/>
            <person name="Fitzgerald M."/>
            <person name="Abouelleil A."/>
            <person name="Alvarado L."/>
            <person name="Chapman S.B."/>
            <person name="Gainer-Dewar J."/>
            <person name="Goldberg J."/>
            <person name="Griggs A."/>
            <person name="Gujja S."/>
            <person name="Hansen M."/>
            <person name="Howarth C."/>
            <person name="Imamovic A."/>
            <person name="Ireland A."/>
            <person name="Larimer J."/>
            <person name="McCowan C."/>
            <person name="Murphy C."/>
            <person name="Pearson M."/>
            <person name="Poon T.W."/>
            <person name="Priest M."/>
            <person name="Roberts A."/>
            <person name="Saif S."/>
            <person name="Shea T."/>
            <person name="Sykes S."/>
            <person name="Wortman J."/>
            <person name="Nusbaum C."/>
            <person name="Birren B."/>
        </authorList>
    </citation>
    <scope>NUCLEOTIDE SEQUENCE [LARGE SCALE GENOMIC DNA]</scope>
    <source>
        <strain evidence="2">NJM9701</strain>
    </source>
</reference>
<proteinExistence type="predicted"/>
<sequence length="94" mass="10706">MKLCFVWVNAALLVGRVYSRLHVPSSPTRMDDETPLEPPDNILPLVDLPPMDFNYLQWFCESVPFDLAAPHPPLSNDPIYRAMWSACKAYFGLP</sequence>
<dbReference type="AlphaFoldDB" id="A0A024UMN0"/>
<protein>
    <submittedName>
        <fullName evidence="2">Uncharacterized protein</fullName>
    </submittedName>
</protein>
<accession>A0A024UMN0</accession>
<keyword evidence="1" id="KW-0732">Signal</keyword>
<feature type="chain" id="PRO_5001535302" evidence="1">
    <location>
        <begin position="20"/>
        <end position="94"/>
    </location>
</feature>
<dbReference type="GeneID" id="20079218"/>
<name>A0A024UMN0_9STRA</name>
<dbReference type="OrthoDB" id="10427082at2759"/>
<gene>
    <name evidence="2" type="ORF">H310_02168</name>
</gene>
<evidence type="ECO:0000313" key="2">
    <source>
        <dbReference type="EMBL" id="ETW07721.1"/>
    </source>
</evidence>
<feature type="signal peptide" evidence="1">
    <location>
        <begin position="1"/>
        <end position="19"/>
    </location>
</feature>
<dbReference type="RefSeq" id="XP_008863814.1">
    <property type="nucleotide sequence ID" value="XM_008865592.1"/>
</dbReference>
<dbReference type="VEuPathDB" id="FungiDB:H310_02168"/>